<dbReference type="EMBL" id="KV875096">
    <property type="protein sequence ID" value="OIW30768.1"/>
    <property type="molecule type" value="Genomic_DNA"/>
</dbReference>
<keyword evidence="1" id="KW-0560">Oxidoreductase</keyword>
<dbReference type="InterPro" id="IPR023210">
    <property type="entry name" value="NADP_OxRdtase_dom"/>
</dbReference>
<dbReference type="PANTHER" id="PTHR43364:SF4">
    <property type="entry name" value="NAD(P)-LINKED OXIDOREDUCTASE SUPERFAMILY PROTEIN"/>
    <property type="match status" value="1"/>
</dbReference>
<dbReference type="OrthoDB" id="2310150at2759"/>
<organism evidence="3 4">
    <name type="scientific">Coniochaeta ligniaria NRRL 30616</name>
    <dbReference type="NCBI Taxonomy" id="1408157"/>
    <lineage>
        <taxon>Eukaryota</taxon>
        <taxon>Fungi</taxon>
        <taxon>Dikarya</taxon>
        <taxon>Ascomycota</taxon>
        <taxon>Pezizomycotina</taxon>
        <taxon>Sordariomycetes</taxon>
        <taxon>Sordariomycetidae</taxon>
        <taxon>Coniochaetales</taxon>
        <taxon>Coniochaetaceae</taxon>
        <taxon>Coniochaeta</taxon>
    </lineage>
</organism>
<dbReference type="SUPFAM" id="SSF51430">
    <property type="entry name" value="NAD(P)-linked oxidoreductase"/>
    <property type="match status" value="1"/>
</dbReference>
<keyword evidence="4" id="KW-1185">Reference proteome</keyword>
<accession>A0A1J7JLN0</accession>
<proteinExistence type="predicted"/>
<dbReference type="Proteomes" id="UP000182658">
    <property type="component" value="Unassembled WGS sequence"/>
</dbReference>
<dbReference type="InParanoid" id="A0A1J7JLN0"/>
<dbReference type="GO" id="GO:0016491">
    <property type="term" value="F:oxidoreductase activity"/>
    <property type="evidence" value="ECO:0007669"/>
    <property type="project" value="UniProtKB-KW"/>
</dbReference>
<sequence length="317" mass="34272">MGTTSVHSAGPFATNDTIVPLLHTLLENGIKTIDTAQLYGNSEVVLGAAGVAALGFTLDTKVPGIFVPGSLEPGTLEAGLRRGLERLGIKSLDVFYLHAPNPKYPIAQTLGVLDRLQKEGLFARLGLSNFSVEEVREACDVAAEKGFVAPSVFQGNYSAIARRAEEELIPLLRERKIAFYAYSPLAGGFLAKRNSDELFGAETGGRFAKDGKNSFPFYQELYSDRPKLVGALETWASIAAGEGCECPAEMGYRWVAWNSALKAELGDKIVIGASRLEQVPQVVGWVKKGPLSEKAARAIDAMWEEVKDEAPMDNLHK</sequence>
<dbReference type="InterPro" id="IPR050523">
    <property type="entry name" value="AKR_Detox_Biosynth"/>
</dbReference>
<dbReference type="STRING" id="1408157.A0A1J7JLN0"/>
<name>A0A1J7JLN0_9PEZI</name>
<gene>
    <name evidence="3" type="ORF">CONLIGDRAFT_573243</name>
</gene>
<evidence type="ECO:0000313" key="4">
    <source>
        <dbReference type="Proteomes" id="UP000182658"/>
    </source>
</evidence>
<dbReference type="Gene3D" id="3.20.20.100">
    <property type="entry name" value="NADP-dependent oxidoreductase domain"/>
    <property type="match status" value="1"/>
</dbReference>
<dbReference type="Pfam" id="PF00248">
    <property type="entry name" value="Aldo_ket_red"/>
    <property type="match status" value="1"/>
</dbReference>
<evidence type="ECO:0000259" key="2">
    <source>
        <dbReference type="Pfam" id="PF00248"/>
    </source>
</evidence>
<dbReference type="AlphaFoldDB" id="A0A1J7JLN0"/>
<feature type="domain" description="NADP-dependent oxidoreductase" evidence="2">
    <location>
        <begin position="2"/>
        <end position="303"/>
    </location>
</feature>
<evidence type="ECO:0000256" key="1">
    <source>
        <dbReference type="ARBA" id="ARBA00023002"/>
    </source>
</evidence>
<dbReference type="PRINTS" id="PR00069">
    <property type="entry name" value="ALDKETRDTASE"/>
</dbReference>
<protein>
    <submittedName>
        <fullName evidence="3">Aldo/keto reductase</fullName>
    </submittedName>
</protein>
<dbReference type="InterPro" id="IPR020471">
    <property type="entry name" value="AKR"/>
</dbReference>
<dbReference type="InterPro" id="IPR036812">
    <property type="entry name" value="NAD(P)_OxRdtase_dom_sf"/>
</dbReference>
<dbReference type="PANTHER" id="PTHR43364">
    <property type="entry name" value="NADH-SPECIFIC METHYLGLYOXAL REDUCTASE-RELATED"/>
    <property type="match status" value="1"/>
</dbReference>
<reference evidence="3 4" key="1">
    <citation type="submission" date="2016-10" db="EMBL/GenBank/DDBJ databases">
        <title>Draft genome sequence of Coniochaeta ligniaria NRRL30616, a lignocellulolytic fungus for bioabatement of inhibitors in plant biomass hydrolysates.</title>
        <authorList>
            <consortium name="DOE Joint Genome Institute"/>
            <person name="Jimenez D.J."/>
            <person name="Hector R.E."/>
            <person name="Riley R."/>
            <person name="Sun H."/>
            <person name="Grigoriev I.V."/>
            <person name="Van Elsas J.D."/>
            <person name="Nichols N.N."/>
        </authorList>
    </citation>
    <scope>NUCLEOTIDE SEQUENCE [LARGE SCALE GENOMIC DNA]</scope>
    <source>
        <strain evidence="3 4">NRRL 30616</strain>
    </source>
</reference>
<evidence type="ECO:0000313" key="3">
    <source>
        <dbReference type="EMBL" id="OIW30768.1"/>
    </source>
</evidence>